<keyword evidence="1" id="KW-0472">Membrane</keyword>
<protein>
    <submittedName>
        <fullName evidence="2">Uncharacterized protein</fullName>
    </submittedName>
</protein>
<dbReference type="Proteomes" id="UP000187074">
    <property type="component" value="Unassembled WGS sequence"/>
</dbReference>
<gene>
    <name evidence="2" type="ORF">BK123_32460</name>
</gene>
<dbReference type="RefSeq" id="WP_076326422.1">
    <property type="nucleotide sequence ID" value="NZ_MRTF01000020.1"/>
</dbReference>
<name>A0A1R1AMA1_PAELA</name>
<evidence type="ECO:0000313" key="3">
    <source>
        <dbReference type="Proteomes" id="UP000187074"/>
    </source>
</evidence>
<comment type="caution">
    <text evidence="2">The sequence shown here is derived from an EMBL/GenBank/DDBJ whole genome shotgun (WGS) entry which is preliminary data.</text>
</comment>
<feature type="transmembrane region" description="Helical" evidence="1">
    <location>
        <begin position="91"/>
        <end position="116"/>
    </location>
</feature>
<evidence type="ECO:0000313" key="2">
    <source>
        <dbReference type="EMBL" id="OME86517.1"/>
    </source>
</evidence>
<organism evidence="2 3">
    <name type="scientific">Paenibacillus lautus</name>
    <name type="common">Bacillus lautus</name>
    <dbReference type="NCBI Taxonomy" id="1401"/>
    <lineage>
        <taxon>Bacteria</taxon>
        <taxon>Bacillati</taxon>
        <taxon>Bacillota</taxon>
        <taxon>Bacilli</taxon>
        <taxon>Bacillales</taxon>
        <taxon>Paenibacillaceae</taxon>
        <taxon>Paenibacillus</taxon>
    </lineage>
</organism>
<sequence>MSSFLFFGPPIVIFLIFTLIDLSNFKWVHLKLRRPSKKFVKGIPFTHEEYELSKINSDFFKYYHQYKLESLRNFEKEILLKSSRYVENNQLSSYFISLVTILSLIIAAFATISSIINSDQTISLVIFTSVLVVSLAAYFMADLTTKTYNANLMDRHLIVIRIVIQEKEKELQLEELRKQESKKIRESRLRKNI</sequence>
<dbReference type="AlphaFoldDB" id="A0A1R1AMA1"/>
<feature type="transmembrane region" description="Helical" evidence="1">
    <location>
        <begin position="122"/>
        <end position="141"/>
    </location>
</feature>
<reference evidence="2 3" key="1">
    <citation type="submission" date="2016-11" db="EMBL/GenBank/DDBJ databases">
        <title>Paenibacillus species isolates.</title>
        <authorList>
            <person name="Beno S.M."/>
        </authorList>
    </citation>
    <scope>NUCLEOTIDE SEQUENCE [LARGE SCALE GENOMIC DNA]</scope>
    <source>
        <strain evidence="2 3">FSL F4-0100</strain>
    </source>
</reference>
<dbReference type="EMBL" id="MRTF01000020">
    <property type="protein sequence ID" value="OME86517.1"/>
    <property type="molecule type" value="Genomic_DNA"/>
</dbReference>
<proteinExistence type="predicted"/>
<evidence type="ECO:0000256" key="1">
    <source>
        <dbReference type="SAM" id="Phobius"/>
    </source>
</evidence>
<accession>A0A1R1AMA1</accession>
<feature type="transmembrane region" description="Helical" evidence="1">
    <location>
        <begin position="6"/>
        <end position="28"/>
    </location>
</feature>
<dbReference type="STRING" id="1401.BK123_32460"/>
<keyword evidence="1" id="KW-1133">Transmembrane helix</keyword>
<keyword evidence="1" id="KW-0812">Transmembrane</keyword>